<dbReference type="EMBL" id="JBHSCL010000004">
    <property type="protein sequence ID" value="MFC4219265.1"/>
    <property type="molecule type" value="Genomic_DNA"/>
</dbReference>
<accession>A0ABV8PJC3</accession>
<sequence length="436" mass="48027">MKNLKKHITLLFFVCIAFSCSEETLVDQVTADTERGLVLRTLTDSNSFDIFDTSGTWSVELEIQDQENGAFLSEARLYFTFVDNNPEPEDVSSTETLVNTYPASSFDGTGQFGLPTGTVSLTYAEALATAGITVADVLPGDQFFFRLEGELTDGRVFTNNANGTVAGGSFYTAPFEYTETLDDGVEFEIINENRNVVDITEGATNDPFSITISIDMSDEDFVETDFLESVTVYRSFSDRNIEEPEDDLSEGESIFREYDLATDFTEEDGVLTLTYGFTQDELYGPNIEFSDLLVNDQFRLRYELLTTDGRIITTNEADTEYYTTYDVFECVQLNADGPFPGEYTISFTDTFGDGWDGARFDVSIDGGDVQGFTLENGGEGTATFTVPEGTTTLSVVYVAGAFEEEHVYTIFDPNGNPAASDGPNPTPGEVELLVCE</sequence>
<reference evidence="2" key="1">
    <citation type="journal article" date="2019" name="Int. J. Syst. Evol. Microbiol.">
        <title>The Global Catalogue of Microorganisms (GCM) 10K type strain sequencing project: providing services to taxonomists for standard genome sequencing and annotation.</title>
        <authorList>
            <consortium name="The Broad Institute Genomics Platform"/>
            <consortium name="The Broad Institute Genome Sequencing Center for Infectious Disease"/>
            <person name="Wu L."/>
            <person name="Ma J."/>
        </authorList>
    </citation>
    <scope>NUCLEOTIDE SEQUENCE [LARGE SCALE GENOMIC DNA]</scope>
    <source>
        <strain evidence="2">CGMCC 1.15774</strain>
    </source>
</reference>
<dbReference type="RefSeq" id="WP_379762679.1">
    <property type="nucleotide sequence ID" value="NZ_JBHSCL010000004.1"/>
</dbReference>
<evidence type="ECO:0000313" key="1">
    <source>
        <dbReference type="EMBL" id="MFC4219265.1"/>
    </source>
</evidence>
<organism evidence="1 2">
    <name type="scientific">Flagellimonas marina</name>
    <dbReference type="NCBI Taxonomy" id="1775168"/>
    <lineage>
        <taxon>Bacteria</taxon>
        <taxon>Pseudomonadati</taxon>
        <taxon>Bacteroidota</taxon>
        <taxon>Flavobacteriia</taxon>
        <taxon>Flavobacteriales</taxon>
        <taxon>Flavobacteriaceae</taxon>
        <taxon>Flagellimonas</taxon>
    </lineage>
</organism>
<proteinExistence type="predicted"/>
<comment type="caution">
    <text evidence="1">The sequence shown here is derived from an EMBL/GenBank/DDBJ whole genome shotgun (WGS) entry which is preliminary data.</text>
</comment>
<protein>
    <submittedName>
        <fullName evidence="1">Uncharacterized protein</fullName>
    </submittedName>
</protein>
<gene>
    <name evidence="1" type="ORF">ACFOWS_03935</name>
</gene>
<dbReference type="PROSITE" id="PS51257">
    <property type="entry name" value="PROKAR_LIPOPROTEIN"/>
    <property type="match status" value="1"/>
</dbReference>
<keyword evidence="2" id="KW-1185">Reference proteome</keyword>
<evidence type="ECO:0000313" key="2">
    <source>
        <dbReference type="Proteomes" id="UP001595841"/>
    </source>
</evidence>
<dbReference type="Proteomes" id="UP001595841">
    <property type="component" value="Unassembled WGS sequence"/>
</dbReference>
<name>A0ABV8PJC3_9FLAO</name>